<dbReference type="GO" id="GO:0050501">
    <property type="term" value="F:hyaluronan synthase activity"/>
    <property type="evidence" value="ECO:0007669"/>
    <property type="project" value="UniProtKB-EC"/>
</dbReference>
<name>A0A5B9MJ57_9BACT</name>
<dbReference type="SUPFAM" id="SSF53448">
    <property type="entry name" value="Nucleotide-diphospho-sugar transferases"/>
    <property type="match status" value="1"/>
</dbReference>
<feature type="domain" description="Glycosyltransferase 2-like" evidence="1">
    <location>
        <begin position="9"/>
        <end position="136"/>
    </location>
</feature>
<dbReference type="EC" id="2.4.1.212" evidence="2"/>
<dbReference type="InterPro" id="IPR001173">
    <property type="entry name" value="Glyco_trans_2-like"/>
</dbReference>
<dbReference type="PANTHER" id="PTHR43685">
    <property type="entry name" value="GLYCOSYLTRANSFERASE"/>
    <property type="match status" value="1"/>
</dbReference>
<sequence length="329" mass="36792">MTTSFKICAVIPAYNRAHLIGEALDSVACQTRVPDEVIVVDDGSTDDTVQVVQRWADRNSFPIKIIQQSNGGAASARNTAIRQTDADLIAPLDSDDVWVPDHVQILLQAFHNHPNLVVSAGNTKRLDDLPQFKREAYGEELFKKFEYDCDDAGLRIIRGSAFKSLLKGAYIQTSSCIFQRAAAVEVGLFDESLRSYEDQLFFLRLSRLGTFGLYMAPVTLLRKHDDNTTHRRHIASHIVCAIDALTIALGDADKMKLSDDEVAAVRGELTRRTGRAMERASRYGIRPYWTVCRELTRRGLVASLIRPKPLLRALIHPKGDTDKLQQISN</sequence>
<keyword evidence="2" id="KW-0808">Transferase</keyword>
<dbReference type="CDD" id="cd00761">
    <property type="entry name" value="Glyco_tranf_GTA_type"/>
    <property type="match status" value="1"/>
</dbReference>
<dbReference type="InterPro" id="IPR029044">
    <property type="entry name" value="Nucleotide-diphossugar_trans"/>
</dbReference>
<gene>
    <name evidence="2" type="primary">hyaD_1</name>
    <name evidence="2" type="ORF">Mal15_37110</name>
</gene>
<evidence type="ECO:0000259" key="1">
    <source>
        <dbReference type="Pfam" id="PF00535"/>
    </source>
</evidence>
<dbReference type="InterPro" id="IPR050834">
    <property type="entry name" value="Glycosyltransf_2"/>
</dbReference>
<reference evidence="2 3" key="1">
    <citation type="submission" date="2019-02" db="EMBL/GenBank/DDBJ databases">
        <title>Planctomycetal bacteria perform biofilm scaping via a novel small molecule.</title>
        <authorList>
            <person name="Jeske O."/>
            <person name="Boedeker C."/>
            <person name="Wiegand S."/>
            <person name="Breitling P."/>
            <person name="Kallscheuer N."/>
            <person name="Jogler M."/>
            <person name="Rohde M."/>
            <person name="Petersen J."/>
            <person name="Medema M.H."/>
            <person name="Surup F."/>
            <person name="Jogler C."/>
        </authorList>
    </citation>
    <scope>NUCLEOTIDE SEQUENCE [LARGE SCALE GENOMIC DNA]</scope>
    <source>
        <strain evidence="2 3">Mal15</strain>
    </source>
</reference>
<dbReference type="Gene3D" id="3.90.550.10">
    <property type="entry name" value="Spore Coat Polysaccharide Biosynthesis Protein SpsA, Chain A"/>
    <property type="match status" value="1"/>
</dbReference>
<dbReference type="AlphaFoldDB" id="A0A5B9MJ57"/>
<accession>A0A5B9MJ57</accession>
<evidence type="ECO:0000313" key="3">
    <source>
        <dbReference type="Proteomes" id="UP000321353"/>
    </source>
</evidence>
<keyword evidence="3" id="KW-1185">Reference proteome</keyword>
<dbReference type="PANTHER" id="PTHR43685:SF2">
    <property type="entry name" value="GLYCOSYLTRANSFERASE 2-LIKE DOMAIN-CONTAINING PROTEIN"/>
    <property type="match status" value="1"/>
</dbReference>
<dbReference type="KEGG" id="smam:Mal15_37110"/>
<dbReference type="Pfam" id="PF00535">
    <property type="entry name" value="Glycos_transf_2"/>
    <property type="match status" value="1"/>
</dbReference>
<keyword evidence="2" id="KW-0328">Glycosyltransferase</keyword>
<dbReference type="Proteomes" id="UP000321353">
    <property type="component" value="Chromosome"/>
</dbReference>
<organism evidence="2 3">
    <name type="scientific">Stieleria maiorica</name>
    <dbReference type="NCBI Taxonomy" id="2795974"/>
    <lineage>
        <taxon>Bacteria</taxon>
        <taxon>Pseudomonadati</taxon>
        <taxon>Planctomycetota</taxon>
        <taxon>Planctomycetia</taxon>
        <taxon>Pirellulales</taxon>
        <taxon>Pirellulaceae</taxon>
        <taxon>Stieleria</taxon>
    </lineage>
</organism>
<evidence type="ECO:0000313" key="2">
    <source>
        <dbReference type="EMBL" id="QEF99645.1"/>
    </source>
</evidence>
<proteinExistence type="predicted"/>
<protein>
    <submittedName>
        <fullName evidence="2">Hyaluronan synthase</fullName>
        <ecNumber evidence="2">2.4.1.212</ecNumber>
    </submittedName>
</protein>
<dbReference type="EMBL" id="CP036264">
    <property type="protein sequence ID" value="QEF99645.1"/>
    <property type="molecule type" value="Genomic_DNA"/>
</dbReference>